<dbReference type="EMBL" id="CP036263">
    <property type="protein sequence ID" value="QDS99669.1"/>
    <property type="molecule type" value="Genomic_DNA"/>
</dbReference>
<gene>
    <name evidence="1 3" type="primary">gatC</name>
    <name evidence="3" type="ORF">HG15A2_29960</name>
</gene>
<comment type="catalytic activity">
    <reaction evidence="1">
        <text>L-aspartyl-tRNA(Asn) + L-glutamine + ATP + H2O = L-asparaginyl-tRNA(Asn) + L-glutamate + ADP + phosphate + 2 H(+)</text>
        <dbReference type="Rhea" id="RHEA:14513"/>
        <dbReference type="Rhea" id="RHEA-COMP:9674"/>
        <dbReference type="Rhea" id="RHEA-COMP:9677"/>
        <dbReference type="ChEBI" id="CHEBI:15377"/>
        <dbReference type="ChEBI" id="CHEBI:15378"/>
        <dbReference type="ChEBI" id="CHEBI:29985"/>
        <dbReference type="ChEBI" id="CHEBI:30616"/>
        <dbReference type="ChEBI" id="CHEBI:43474"/>
        <dbReference type="ChEBI" id="CHEBI:58359"/>
        <dbReference type="ChEBI" id="CHEBI:78515"/>
        <dbReference type="ChEBI" id="CHEBI:78516"/>
        <dbReference type="ChEBI" id="CHEBI:456216"/>
    </reaction>
</comment>
<keyword evidence="1" id="KW-0648">Protein biosynthesis</keyword>
<comment type="subunit">
    <text evidence="1">Heterotrimer of A, B and C subunits.</text>
</comment>
<dbReference type="RefSeq" id="WP_145060848.1">
    <property type="nucleotide sequence ID" value="NZ_CP036263.1"/>
</dbReference>
<dbReference type="Pfam" id="PF02686">
    <property type="entry name" value="GatC"/>
    <property type="match status" value="1"/>
</dbReference>
<evidence type="ECO:0000256" key="2">
    <source>
        <dbReference type="SAM" id="MobiDB-lite"/>
    </source>
</evidence>
<reference evidence="3 4" key="1">
    <citation type="submission" date="2019-02" db="EMBL/GenBank/DDBJ databases">
        <title>Deep-cultivation of Planctomycetes and their phenomic and genomic characterization uncovers novel biology.</title>
        <authorList>
            <person name="Wiegand S."/>
            <person name="Jogler M."/>
            <person name="Boedeker C."/>
            <person name="Pinto D."/>
            <person name="Vollmers J."/>
            <person name="Rivas-Marin E."/>
            <person name="Kohn T."/>
            <person name="Peeters S.H."/>
            <person name="Heuer A."/>
            <person name="Rast P."/>
            <person name="Oberbeckmann S."/>
            <person name="Bunk B."/>
            <person name="Jeske O."/>
            <person name="Meyerdierks A."/>
            <person name="Storesund J.E."/>
            <person name="Kallscheuer N."/>
            <person name="Luecker S."/>
            <person name="Lage O.M."/>
            <person name="Pohl T."/>
            <person name="Merkel B.J."/>
            <person name="Hornburger P."/>
            <person name="Mueller R.-W."/>
            <person name="Bruemmer F."/>
            <person name="Labrenz M."/>
            <person name="Spormann A.M."/>
            <person name="Op den Camp H."/>
            <person name="Overmann J."/>
            <person name="Amann R."/>
            <person name="Jetten M.S.M."/>
            <person name="Mascher T."/>
            <person name="Medema M.H."/>
            <person name="Devos D.P."/>
            <person name="Kaster A.-K."/>
            <person name="Ovreas L."/>
            <person name="Rohde M."/>
            <person name="Galperin M.Y."/>
            <person name="Jogler C."/>
        </authorList>
    </citation>
    <scope>NUCLEOTIDE SEQUENCE [LARGE SCALE GENOMIC DNA]</scope>
    <source>
        <strain evidence="3 4">HG15A2</strain>
    </source>
</reference>
<dbReference type="Gene3D" id="1.10.20.60">
    <property type="entry name" value="Glu-tRNAGln amidotransferase C subunit, N-terminal domain"/>
    <property type="match status" value="1"/>
</dbReference>
<dbReference type="OrthoDB" id="9813938at2"/>
<dbReference type="NCBIfam" id="TIGR00135">
    <property type="entry name" value="gatC"/>
    <property type="match status" value="1"/>
</dbReference>
<evidence type="ECO:0000256" key="1">
    <source>
        <dbReference type="HAMAP-Rule" id="MF_00122"/>
    </source>
</evidence>
<evidence type="ECO:0000313" key="4">
    <source>
        <dbReference type="Proteomes" id="UP000319852"/>
    </source>
</evidence>
<protein>
    <recommendedName>
        <fullName evidence="1">Aspartyl/glutamyl-tRNA(Asn/Gln) amidotransferase subunit C</fullName>
        <shortName evidence="1">Asp/Glu-ADT subunit C</shortName>
        <ecNumber evidence="1">6.3.5.-</ecNumber>
    </recommendedName>
</protein>
<dbReference type="PANTHER" id="PTHR15004">
    <property type="entry name" value="GLUTAMYL-TRNA(GLN) AMIDOTRANSFERASE SUBUNIT C, MITOCHONDRIAL"/>
    <property type="match status" value="1"/>
</dbReference>
<dbReference type="PANTHER" id="PTHR15004:SF0">
    <property type="entry name" value="GLUTAMYL-TRNA(GLN) AMIDOTRANSFERASE SUBUNIT C, MITOCHONDRIAL"/>
    <property type="match status" value="1"/>
</dbReference>
<feature type="compositionally biased region" description="Polar residues" evidence="2">
    <location>
        <begin position="76"/>
        <end position="85"/>
    </location>
</feature>
<dbReference type="KEGG" id="amob:HG15A2_29960"/>
<keyword evidence="1" id="KW-0067">ATP-binding</keyword>
<keyword evidence="3" id="KW-0808">Transferase</keyword>
<dbReference type="GO" id="GO:0050567">
    <property type="term" value="F:glutaminyl-tRNA synthase (glutamine-hydrolyzing) activity"/>
    <property type="evidence" value="ECO:0007669"/>
    <property type="project" value="UniProtKB-UniRule"/>
</dbReference>
<keyword evidence="4" id="KW-1185">Reference proteome</keyword>
<comment type="similarity">
    <text evidence="1">Belongs to the GatC family.</text>
</comment>
<sequence>MAITRETVEKVALLARLKLSETELEKMTEQMGQIVGYVDQLSEVDTEGVEPMAHAVEVTNVFAEDVVAESLPREQALSNAPSSNERGYLVPAVLGD</sequence>
<comment type="catalytic activity">
    <reaction evidence="1">
        <text>L-glutamyl-tRNA(Gln) + L-glutamine + ATP + H2O = L-glutaminyl-tRNA(Gln) + L-glutamate + ADP + phosphate + H(+)</text>
        <dbReference type="Rhea" id="RHEA:17521"/>
        <dbReference type="Rhea" id="RHEA-COMP:9681"/>
        <dbReference type="Rhea" id="RHEA-COMP:9684"/>
        <dbReference type="ChEBI" id="CHEBI:15377"/>
        <dbReference type="ChEBI" id="CHEBI:15378"/>
        <dbReference type="ChEBI" id="CHEBI:29985"/>
        <dbReference type="ChEBI" id="CHEBI:30616"/>
        <dbReference type="ChEBI" id="CHEBI:43474"/>
        <dbReference type="ChEBI" id="CHEBI:58359"/>
        <dbReference type="ChEBI" id="CHEBI:78520"/>
        <dbReference type="ChEBI" id="CHEBI:78521"/>
        <dbReference type="ChEBI" id="CHEBI:456216"/>
    </reaction>
</comment>
<dbReference type="InterPro" id="IPR036113">
    <property type="entry name" value="Asp/Glu-ADT_sf_sub_c"/>
</dbReference>
<dbReference type="GO" id="GO:0006450">
    <property type="term" value="P:regulation of translational fidelity"/>
    <property type="evidence" value="ECO:0007669"/>
    <property type="project" value="InterPro"/>
</dbReference>
<dbReference type="EC" id="6.3.5.-" evidence="1"/>
<organism evidence="3 4">
    <name type="scientific">Adhaeretor mobilis</name>
    <dbReference type="NCBI Taxonomy" id="1930276"/>
    <lineage>
        <taxon>Bacteria</taxon>
        <taxon>Pseudomonadati</taxon>
        <taxon>Planctomycetota</taxon>
        <taxon>Planctomycetia</taxon>
        <taxon>Pirellulales</taxon>
        <taxon>Lacipirellulaceae</taxon>
        <taxon>Adhaeretor</taxon>
    </lineage>
</organism>
<dbReference type="GO" id="GO:0005524">
    <property type="term" value="F:ATP binding"/>
    <property type="evidence" value="ECO:0007669"/>
    <property type="project" value="UniProtKB-KW"/>
</dbReference>
<dbReference type="HAMAP" id="MF_00122">
    <property type="entry name" value="GatC"/>
    <property type="match status" value="1"/>
</dbReference>
<accession>A0A517MXS4</accession>
<comment type="function">
    <text evidence="1">Allows the formation of correctly charged Asn-tRNA(Asn) or Gln-tRNA(Gln) through the transamidation of misacylated Asp-tRNA(Asn) or Glu-tRNA(Gln) in organisms which lack either or both of asparaginyl-tRNA or glutaminyl-tRNA synthetases. The reaction takes place in the presence of glutamine and ATP through an activated phospho-Asp-tRNA(Asn) or phospho-Glu-tRNA(Gln).</text>
</comment>
<proteinExistence type="inferred from homology"/>
<dbReference type="GO" id="GO:0006412">
    <property type="term" value="P:translation"/>
    <property type="evidence" value="ECO:0007669"/>
    <property type="project" value="UniProtKB-UniRule"/>
</dbReference>
<feature type="region of interest" description="Disordered" evidence="2">
    <location>
        <begin position="74"/>
        <end position="96"/>
    </location>
</feature>
<dbReference type="GO" id="GO:0016740">
    <property type="term" value="F:transferase activity"/>
    <property type="evidence" value="ECO:0007669"/>
    <property type="project" value="UniProtKB-KW"/>
</dbReference>
<dbReference type="InterPro" id="IPR003837">
    <property type="entry name" value="GatC"/>
</dbReference>
<dbReference type="SUPFAM" id="SSF141000">
    <property type="entry name" value="Glu-tRNAGln amidotransferase C subunit"/>
    <property type="match status" value="1"/>
</dbReference>
<dbReference type="GO" id="GO:0050566">
    <property type="term" value="F:asparaginyl-tRNA synthase (glutamine-hydrolyzing) activity"/>
    <property type="evidence" value="ECO:0007669"/>
    <property type="project" value="RHEA"/>
</dbReference>
<keyword evidence="1 3" id="KW-0436">Ligase</keyword>
<name>A0A517MXS4_9BACT</name>
<dbReference type="Proteomes" id="UP000319852">
    <property type="component" value="Chromosome"/>
</dbReference>
<dbReference type="GO" id="GO:0070681">
    <property type="term" value="P:glutaminyl-tRNAGln biosynthesis via transamidation"/>
    <property type="evidence" value="ECO:0007669"/>
    <property type="project" value="TreeGrafter"/>
</dbReference>
<evidence type="ECO:0000313" key="3">
    <source>
        <dbReference type="EMBL" id="QDS99669.1"/>
    </source>
</evidence>
<keyword evidence="1" id="KW-0547">Nucleotide-binding</keyword>
<dbReference type="AlphaFoldDB" id="A0A517MXS4"/>